<feature type="transmembrane region" description="Helical" evidence="6">
    <location>
        <begin position="60"/>
        <end position="82"/>
    </location>
</feature>
<dbReference type="Proteomes" id="UP001305521">
    <property type="component" value="Chromosome"/>
</dbReference>
<keyword evidence="2 6" id="KW-0812">Transmembrane</keyword>
<dbReference type="PANTHER" id="PTHR36926">
    <property type="entry name" value="COLICIN V PRODUCTION PROTEIN"/>
    <property type="match status" value="1"/>
</dbReference>
<dbReference type="PANTHER" id="PTHR36926:SF1">
    <property type="entry name" value="COLICIN V PRODUCTION PROTEIN"/>
    <property type="match status" value="1"/>
</dbReference>
<dbReference type="EMBL" id="CP137852">
    <property type="protein sequence ID" value="WPB85550.1"/>
    <property type="molecule type" value="Genomic_DNA"/>
</dbReference>
<comment type="subcellular location">
    <subcellularLocation>
        <location evidence="1">Membrane</location>
        <topology evidence="1">Multi-pass membrane protein</topology>
    </subcellularLocation>
</comment>
<evidence type="ECO:0000256" key="5">
    <source>
        <dbReference type="SAM" id="MobiDB-lite"/>
    </source>
</evidence>
<feature type="transmembrane region" description="Helical" evidence="6">
    <location>
        <begin position="31"/>
        <end position="48"/>
    </location>
</feature>
<evidence type="ECO:0000256" key="2">
    <source>
        <dbReference type="ARBA" id="ARBA00022692"/>
    </source>
</evidence>
<dbReference type="Pfam" id="PF02674">
    <property type="entry name" value="Colicin_V"/>
    <property type="match status" value="1"/>
</dbReference>
<evidence type="ECO:0000313" key="7">
    <source>
        <dbReference type="EMBL" id="WPB85550.1"/>
    </source>
</evidence>
<evidence type="ECO:0000256" key="6">
    <source>
        <dbReference type="SAM" id="Phobius"/>
    </source>
</evidence>
<keyword evidence="8" id="KW-1185">Reference proteome</keyword>
<protein>
    <submittedName>
        <fullName evidence="7">CvpA family protein</fullName>
    </submittedName>
</protein>
<feature type="region of interest" description="Disordered" evidence="5">
    <location>
        <begin position="165"/>
        <end position="186"/>
    </location>
</feature>
<dbReference type="InterPro" id="IPR003825">
    <property type="entry name" value="Colicin-V_CvpA"/>
</dbReference>
<keyword evidence="3 6" id="KW-1133">Transmembrane helix</keyword>
<name>A0ABZ0PIX3_9PROT</name>
<accession>A0ABZ0PIX3</accession>
<feature type="transmembrane region" description="Helical" evidence="6">
    <location>
        <begin position="7"/>
        <end position="25"/>
    </location>
</feature>
<keyword evidence="4 6" id="KW-0472">Membrane</keyword>
<sequence length="186" mass="20070">MTWADGILLLVMVASAILSFLRGFVREFLGIAAWIGAALAGFALLDHIKPLMEGTIEPDWLADGVAVGGVFLVVLVVLKLLIHALAGSVQRSPLGGVDRSLGAIFGLARGAFIAVLAYVLAGLFVPAIERWPEPVQEARALPYVVDGARWVVGLMPEEYRPRIAAPPERRVPTQEDLMRPPARNRS</sequence>
<evidence type="ECO:0000313" key="8">
    <source>
        <dbReference type="Proteomes" id="UP001305521"/>
    </source>
</evidence>
<evidence type="ECO:0000256" key="3">
    <source>
        <dbReference type="ARBA" id="ARBA00022989"/>
    </source>
</evidence>
<dbReference type="RefSeq" id="WP_318649521.1">
    <property type="nucleotide sequence ID" value="NZ_CP137852.1"/>
</dbReference>
<reference evidence="7 8" key="1">
    <citation type="submission" date="2023-11" db="EMBL/GenBank/DDBJ databases">
        <title>Arctic aerobic anoxygenic photoheterotroph Sediminicoccus rosea KRV36 adapts its photosynthesis to long days of polar summer.</title>
        <authorList>
            <person name="Tomasch J."/>
            <person name="Kopejtka K."/>
            <person name="Bily T."/>
            <person name="Gardiner A.T."/>
            <person name="Gardian Z."/>
            <person name="Shivaramu S."/>
            <person name="Koblizek M."/>
            <person name="Engelhardt F."/>
            <person name="Kaftan D."/>
        </authorList>
    </citation>
    <scope>NUCLEOTIDE SEQUENCE [LARGE SCALE GENOMIC DNA]</scope>
    <source>
        <strain evidence="7 8">R-30</strain>
    </source>
</reference>
<evidence type="ECO:0000256" key="4">
    <source>
        <dbReference type="ARBA" id="ARBA00023136"/>
    </source>
</evidence>
<gene>
    <name evidence="7" type="ORF">R9Z33_01455</name>
</gene>
<feature type="compositionally biased region" description="Basic and acidic residues" evidence="5">
    <location>
        <begin position="165"/>
        <end position="178"/>
    </location>
</feature>
<proteinExistence type="predicted"/>
<dbReference type="InterPro" id="IPR052719">
    <property type="entry name" value="CvpA-like"/>
</dbReference>
<evidence type="ECO:0000256" key="1">
    <source>
        <dbReference type="ARBA" id="ARBA00004141"/>
    </source>
</evidence>
<feature type="transmembrane region" description="Helical" evidence="6">
    <location>
        <begin position="102"/>
        <end position="125"/>
    </location>
</feature>
<organism evidence="7 8">
    <name type="scientific">Sediminicoccus rosea</name>
    <dbReference type="NCBI Taxonomy" id="1225128"/>
    <lineage>
        <taxon>Bacteria</taxon>
        <taxon>Pseudomonadati</taxon>
        <taxon>Pseudomonadota</taxon>
        <taxon>Alphaproteobacteria</taxon>
        <taxon>Acetobacterales</taxon>
        <taxon>Roseomonadaceae</taxon>
        <taxon>Sediminicoccus</taxon>
    </lineage>
</organism>